<comment type="caution">
    <text evidence="14">The sequence shown here is derived from an EMBL/GenBank/DDBJ whole genome shotgun (WGS) entry which is preliminary data.</text>
</comment>
<name>A0A414FWB9_9ACTN</name>
<evidence type="ECO:0000256" key="6">
    <source>
        <dbReference type="ARBA" id="ARBA00023277"/>
    </source>
</evidence>
<evidence type="ECO:0000256" key="5">
    <source>
        <dbReference type="ARBA" id="ARBA00022801"/>
    </source>
</evidence>
<evidence type="ECO:0000256" key="8">
    <source>
        <dbReference type="ARBA" id="ARBA00060590"/>
    </source>
</evidence>
<evidence type="ECO:0000259" key="13">
    <source>
        <dbReference type="Pfam" id="PF01979"/>
    </source>
</evidence>
<dbReference type="Proteomes" id="UP000286050">
    <property type="component" value="Unassembled WGS sequence"/>
</dbReference>
<evidence type="ECO:0000256" key="12">
    <source>
        <dbReference type="PIRSR" id="PIRSR038994-3"/>
    </source>
</evidence>
<dbReference type="PIRSF" id="PIRSF038994">
    <property type="entry name" value="NagA"/>
    <property type="match status" value="1"/>
</dbReference>
<dbReference type="CDD" id="cd00854">
    <property type="entry name" value="NagA"/>
    <property type="match status" value="1"/>
</dbReference>
<reference evidence="14 15" key="1">
    <citation type="submission" date="2018-08" db="EMBL/GenBank/DDBJ databases">
        <title>A genome reference for cultivated species of the human gut microbiota.</title>
        <authorList>
            <person name="Zou Y."/>
            <person name="Xue W."/>
            <person name="Luo G."/>
        </authorList>
    </citation>
    <scope>NUCLEOTIDE SEQUENCE [LARGE SCALE GENOMIC DNA]</scope>
    <source>
        <strain evidence="14 15">AM30-5LB</strain>
    </source>
</reference>
<comment type="similarity">
    <text evidence="1 9">Belongs to the metallo-dependent hydrolases superfamily. NagA family.</text>
</comment>
<evidence type="ECO:0000256" key="1">
    <source>
        <dbReference type="ARBA" id="ARBA00010716"/>
    </source>
</evidence>
<evidence type="ECO:0000256" key="4">
    <source>
        <dbReference type="ARBA" id="ARBA00022723"/>
    </source>
</evidence>
<feature type="binding site" evidence="11">
    <location>
        <begin position="310"/>
        <end position="312"/>
    </location>
    <ligand>
        <name>substrate</name>
    </ligand>
</feature>
<feature type="active site" description="Proton donor/acceptor" evidence="10">
    <location>
        <position position="276"/>
    </location>
</feature>
<feature type="binding site" evidence="12">
    <location>
        <position position="130"/>
    </location>
    <ligand>
        <name>Zn(2+)</name>
        <dbReference type="ChEBI" id="CHEBI:29105"/>
    </ligand>
</feature>
<evidence type="ECO:0000256" key="7">
    <source>
        <dbReference type="ARBA" id="ARBA00047647"/>
    </source>
</evidence>
<dbReference type="GO" id="GO:0046872">
    <property type="term" value="F:metal ion binding"/>
    <property type="evidence" value="ECO:0007669"/>
    <property type="project" value="UniProtKB-KW"/>
</dbReference>
<evidence type="ECO:0000313" key="15">
    <source>
        <dbReference type="Proteomes" id="UP000286050"/>
    </source>
</evidence>
<dbReference type="EMBL" id="QSJI01000004">
    <property type="protein sequence ID" value="RHD55662.1"/>
    <property type="molecule type" value="Genomic_DNA"/>
</dbReference>
<dbReference type="EC" id="3.5.1.25" evidence="2"/>
<dbReference type="FunFam" id="3.20.20.140:FF:000004">
    <property type="entry name" value="N-acetylglucosamine-6-phosphate deacetylase"/>
    <property type="match status" value="1"/>
</dbReference>
<evidence type="ECO:0000256" key="10">
    <source>
        <dbReference type="PIRSR" id="PIRSR038994-1"/>
    </source>
</evidence>
<feature type="binding site" evidence="11">
    <location>
        <position position="253"/>
    </location>
    <ligand>
        <name>substrate</name>
    </ligand>
</feature>
<dbReference type="SUPFAM" id="SSF51556">
    <property type="entry name" value="Metallo-dependent hydrolases"/>
    <property type="match status" value="1"/>
</dbReference>
<dbReference type="Pfam" id="PF01979">
    <property type="entry name" value="Amidohydro_1"/>
    <property type="match status" value="1"/>
</dbReference>
<comment type="cofactor">
    <cofactor evidence="12">
        <name>a divalent metal cation</name>
        <dbReference type="ChEBI" id="CHEBI:60240"/>
    </cofactor>
    <text evidence="12">Binds 1 divalent metal cation per subunit.</text>
</comment>
<feature type="binding site" evidence="11">
    <location>
        <position position="141"/>
    </location>
    <ligand>
        <name>substrate</name>
    </ligand>
</feature>
<gene>
    <name evidence="14" type="primary">nagA</name>
    <name evidence="14" type="ORF">DW787_05600</name>
</gene>
<dbReference type="Gene3D" id="2.30.40.10">
    <property type="entry name" value="Urease, subunit C, domain 1"/>
    <property type="match status" value="1"/>
</dbReference>
<dbReference type="SUPFAM" id="SSF51338">
    <property type="entry name" value="Composite domain of metallo-dependent hydrolases"/>
    <property type="match status" value="1"/>
</dbReference>
<comment type="pathway">
    <text evidence="8">Amino-sugar metabolism; N-acetylneuraminate degradation; D-fructose 6-phosphate from N-acetylneuraminate: step 4/5.</text>
</comment>
<dbReference type="GO" id="GO:0006046">
    <property type="term" value="P:N-acetylglucosamine catabolic process"/>
    <property type="evidence" value="ECO:0007669"/>
    <property type="project" value="TreeGrafter"/>
</dbReference>
<sequence length="387" mass="41143">MSTYAIKADAFYLPTRVARGGYLMVEDGVFGEYVTEAPDCEIRDYSGHEIAPGYVDTHIHGFDNHDIMDCESESVAIVSRGILRNGVTSYLPTTLTASTEQLELACASVAEYVEAGDETPHARIQGIFLEGPFFTEKYKGAQNPAYLSAPTMEKLNAWQTAAHGLVKKIAVAPEYDGAVEFTAEAVKSGVVVALGHSAATCEQAQACLDAGAKVFVHTYNGMSGLHHREPGMVGAALSSQDKSFSELICDGHHVNPISAGIVMHAKGHEHVALITDCMCAGGMPDGDYFLGELPVVVAGGTARLKDGGSLAGSILNMKDAVKNVYEWGIATKAEAVYMATQAPAEANDIADECGSIRPGRNADFVVLNHDLSLVETYLGGESVYVEK</sequence>
<dbReference type="PANTHER" id="PTHR11113">
    <property type="entry name" value="N-ACETYLGLUCOSAMINE-6-PHOSPHATE DEACETYLASE"/>
    <property type="match status" value="1"/>
</dbReference>
<keyword evidence="6 9" id="KW-0119">Carbohydrate metabolism</keyword>
<evidence type="ECO:0000313" key="14">
    <source>
        <dbReference type="EMBL" id="RHD55662.1"/>
    </source>
</evidence>
<accession>A0A414FWB9</accession>
<dbReference type="Gene3D" id="3.20.20.140">
    <property type="entry name" value="Metal-dependent hydrolases"/>
    <property type="match status" value="1"/>
</dbReference>
<dbReference type="InterPro" id="IPR032466">
    <property type="entry name" value="Metal_Hydrolase"/>
</dbReference>
<feature type="binding site" evidence="11">
    <location>
        <position position="228"/>
    </location>
    <ligand>
        <name>substrate</name>
    </ligand>
</feature>
<organism evidence="14 15">
    <name type="scientific">Collinsella intestinalis</name>
    <dbReference type="NCBI Taxonomy" id="147207"/>
    <lineage>
        <taxon>Bacteria</taxon>
        <taxon>Bacillati</taxon>
        <taxon>Actinomycetota</taxon>
        <taxon>Coriobacteriia</taxon>
        <taxon>Coriobacteriales</taxon>
        <taxon>Coriobacteriaceae</taxon>
        <taxon>Collinsella</taxon>
    </lineage>
</organism>
<dbReference type="GO" id="GO:0008448">
    <property type="term" value="F:N-acetylglucosamine-6-phosphate deacetylase activity"/>
    <property type="evidence" value="ECO:0007669"/>
    <property type="project" value="UniProtKB-EC"/>
</dbReference>
<feature type="domain" description="Amidohydrolase-related" evidence="13">
    <location>
        <begin position="50"/>
        <end position="380"/>
    </location>
</feature>
<dbReference type="InterPro" id="IPR003764">
    <property type="entry name" value="GlcNAc_6-P_deAcase"/>
</dbReference>
<evidence type="ECO:0000256" key="11">
    <source>
        <dbReference type="PIRSR" id="PIRSR038994-2"/>
    </source>
</evidence>
<dbReference type="AlphaFoldDB" id="A0A414FWB9"/>
<proteinExistence type="inferred from homology"/>
<evidence type="ECO:0000256" key="9">
    <source>
        <dbReference type="PIRNR" id="PIRNR038994"/>
    </source>
</evidence>
<dbReference type="PANTHER" id="PTHR11113:SF14">
    <property type="entry name" value="N-ACETYLGLUCOSAMINE-6-PHOSPHATE DEACETYLASE"/>
    <property type="match status" value="1"/>
</dbReference>
<dbReference type="RefSeq" id="WP_118271996.1">
    <property type="nucleotide sequence ID" value="NZ_QSJI01000004.1"/>
</dbReference>
<dbReference type="InterPro" id="IPR006680">
    <property type="entry name" value="Amidohydro-rel"/>
</dbReference>
<keyword evidence="5 9" id="KW-0378">Hydrolase</keyword>
<dbReference type="NCBIfam" id="TIGR00221">
    <property type="entry name" value="nagA"/>
    <property type="match status" value="1"/>
</dbReference>
<feature type="binding site" evidence="12">
    <location>
        <position position="196"/>
    </location>
    <ligand>
        <name>Zn(2+)</name>
        <dbReference type="ChEBI" id="CHEBI:29105"/>
    </ligand>
</feature>
<keyword evidence="4 12" id="KW-0479">Metal-binding</keyword>
<evidence type="ECO:0000256" key="3">
    <source>
        <dbReference type="ARBA" id="ARBA00018029"/>
    </source>
</evidence>
<comment type="catalytic activity">
    <reaction evidence="7">
        <text>N-acetyl-D-glucosamine 6-phosphate + H2O = D-glucosamine 6-phosphate + acetate</text>
        <dbReference type="Rhea" id="RHEA:22936"/>
        <dbReference type="ChEBI" id="CHEBI:15377"/>
        <dbReference type="ChEBI" id="CHEBI:30089"/>
        <dbReference type="ChEBI" id="CHEBI:57513"/>
        <dbReference type="ChEBI" id="CHEBI:58725"/>
        <dbReference type="EC" id="3.5.1.25"/>
    </reaction>
</comment>
<feature type="binding site" evidence="12">
    <location>
        <position position="217"/>
    </location>
    <ligand>
        <name>Zn(2+)</name>
        <dbReference type="ChEBI" id="CHEBI:29105"/>
    </ligand>
</feature>
<feature type="binding site" evidence="11">
    <location>
        <begin position="220"/>
        <end position="221"/>
    </location>
    <ligand>
        <name>substrate</name>
    </ligand>
</feature>
<protein>
    <recommendedName>
        <fullName evidence="3">N-acetylglucosamine-6-phosphate deacetylase</fullName>
        <ecNumber evidence="2">3.5.1.25</ecNumber>
    </recommendedName>
</protein>
<dbReference type="InterPro" id="IPR011059">
    <property type="entry name" value="Metal-dep_hydrolase_composite"/>
</dbReference>
<evidence type="ECO:0000256" key="2">
    <source>
        <dbReference type="ARBA" id="ARBA00011899"/>
    </source>
</evidence>